<evidence type="ECO:0000259" key="3">
    <source>
        <dbReference type="PROSITE" id="PS50011"/>
    </source>
</evidence>
<dbReference type="VEuPathDB" id="FungiDB:RhiirFUN_015952"/>
<dbReference type="NCBIfam" id="TIGR00756">
    <property type="entry name" value="PPR"/>
    <property type="match status" value="4"/>
</dbReference>
<dbReference type="InterPro" id="IPR051222">
    <property type="entry name" value="PPR/CCM1_RNA-binding"/>
</dbReference>
<dbReference type="PROSITE" id="PS50011">
    <property type="entry name" value="PROTEIN_KINASE_DOM"/>
    <property type="match status" value="1"/>
</dbReference>
<feature type="repeat" description="PPR" evidence="2">
    <location>
        <begin position="659"/>
        <end position="693"/>
    </location>
</feature>
<dbReference type="Pfam" id="PF00069">
    <property type="entry name" value="Pkinase"/>
    <property type="match status" value="1"/>
</dbReference>
<evidence type="ECO:0000313" key="4">
    <source>
        <dbReference type="EMBL" id="PKC05561.1"/>
    </source>
</evidence>
<comment type="caution">
    <text evidence="4">The sequence shown here is derived from an EMBL/GenBank/DDBJ whole genome shotgun (WGS) entry which is preliminary data.</text>
</comment>
<protein>
    <recommendedName>
        <fullName evidence="3">Protein kinase domain-containing protein</fullName>
    </recommendedName>
</protein>
<feature type="repeat" description="PPR" evidence="2">
    <location>
        <begin position="694"/>
        <end position="728"/>
    </location>
</feature>
<dbReference type="EMBL" id="LLXJ01000865">
    <property type="protein sequence ID" value="PKC05561.1"/>
    <property type="molecule type" value="Genomic_DNA"/>
</dbReference>
<sequence length="1007" mass="117091">MASSSNVYTGTDNAFSIEKYTIQNGEYYFSYERFFSDIEEMDCGSVNNKMYKANMYKLYAKTLKSFNSDNVTVTKEIIREIKLHKKVGIQEHILNFSGITESDSNECLLVMSYTEGRTLRNYLNERFSLMGWEIKCRFACEISNAIRSMHNNGVVHEDLNSNNILVHQDSIRISDFGLSRRIKNKNKISYDTLPYDAPEVFNIKVEKWYSSKQIEKLKKCNVYSVGVLLWELYSGKIPFSDREYDANLAKEIAQGLRENIVEGTPEEYSNIYTKSWNGVPDMRPTIHEVVTAILTYTGHQILKDYKLDHGLFIDGYDIKLGTNLEEVTKLFTLMHEKKLTPNKTTKPILKNIFRHHLNNDAISWIRELREKNFIDVGLEKEILLILLKNNNLKEALRSFEDMKARNLKPDIYSYVPLIHQLAQHERADEALKLIEVKEQKYIIWHQNMSKQGKLLGYEHCVHLVVNSSMHTPKRKMSDMNIQPNEYIYCLMIEMFSNLSDIQSMENVFRHMIDNGIESKGVAYYYLLLGYTRVQGFNKALQTCRLMIKSGIEPKISTYNALLSLFTEKGGKKGARLLFREMQRFGLSPDVYTYTSLINAYVKASDINKAEKIFSEMKKAGIEPSITTYNVLMSYYAKKKDIKKLRQIFNEIVIRNIQPDNFTYCCLMDGFVSNNDFRSAITLLNDMQNRNLKLDAHVYTVLIKAYMKIGNFSKAKSLYETMIKDKVDPTFVTYAVLIDGHARIGELDFSRKLLTELISHGTMNQIAYNKILSPDIFTPLMDAYAKQGLTEPARAIFEEMTTVGAKHNLYVYTILMDAYYRGHNYEAVWQMWKLTKKFFVTPLSKSKIYEQLLDLQQNQQNEHKENSSTMTLAESKWSSSLLISFSLLYSLRPITQSPPNQALSIMINALTAAKKFKLIELEWNKLNNEDFEFDCLNYNDYIQSLIISEKIRLACKLLNEHLVKGWEKGLALSNIYEEKFSTQSIKYRLKNSAKFYPQKKLYSYWPII</sequence>
<dbReference type="GO" id="GO:0005524">
    <property type="term" value="F:ATP binding"/>
    <property type="evidence" value="ECO:0007669"/>
    <property type="project" value="InterPro"/>
</dbReference>
<dbReference type="SMART" id="SM00220">
    <property type="entry name" value="S_TKc"/>
    <property type="match status" value="1"/>
</dbReference>
<dbReference type="GO" id="GO:0004672">
    <property type="term" value="F:protein kinase activity"/>
    <property type="evidence" value="ECO:0007669"/>
    <property type="project" value="InterPro"/>
</dbReference>
<evidence type="ECO:0000256" key="1">
    <source>
        <dbReference type="ARBA" id="ARBA00022737"/>
    </source>
</evidence>
<dbReference type="InterPro" id="IPR000719">
    <property type="entry name" value="Prot_kinase_dom"/>
</dbReference>
<feature type="repeat" description="PPR" evidence="2">
    <location>
        <begin position="772"/>
        <end position="806"/>
    </location>
</feature>
<dbReference type="InterPro" id="IPR011009">
    <property type="entry name" value="Kinase-like_dom_sf"/>
</dbReference>
<dbReference type="VEuPathDB" id="FungiDB:RhiirA1_535770"/>
<dbReference type="Pfam" id="PF13812">
    <property type="entry name" value="PPR_3"/>
    <property type="match status" value="2"/>
</dbReference>
<dbReference type="InterPro" id="IPR011990">
    <property type="entry name" value="TPR-like_helical_dom_sf"/>
</dbReference>
<feature type="domain" description="Protein kinase" evidence="3">
    <location>
        <begin position="35"/>
        <end position="302"/>
    </location>
</feature>
<dbReference type="SUPFAM" id="SSF56112">
    <property type="entry name" value="Protein kinase-like (PK-like)"/>
    <property type="match status" value="1"/>
</dbReference>
<dbReference type="Gene3D" id="1.25.40.10">
    <property type="entry name" value="Tetratricopeptide repeat domain"/>
    <property type="match status" value="5"/>
</dbReference>
<dbReference type="VEuPathDB" id="FungiDB:FUN_005334"/>
<accession>A0A2N0PFG0</accession>
<dbReference type="Gene3D" id="1.10.510.10">
    <property type="entry name" value="Transferase(Phosphotransferase) domain 1"/>
    <property type="match status" value="1"/>
</dbReference>
<dbReference type="PANTHER" id="PTHR47942:SF63">
    <property type="entry name" value="PENTATRICOPEPTIDE REPEAT-CONTAINING PROTEIN"/>
    <property type="match status" value="1"/>
</dbReference>
<dbReference type="PANTHER" id="PTHR47942">
    <property type="entry name" value="TETRATRICOPEPTIDE REPEAT (TPR)-LIKE SUPERFAMILY PROTEIN-RELATED"/>
    <property type="match status" value="1"/>
</dbReference>
<feature type="repeat" description="PPR" evidence="2">
    <location>
        <begin position="554"/>
        <end position="588"/>
    </location>
</feature>
<gene>
    <name evidence="4" type="ORF">RhiirA5_400880</name>
</gene>
<feature type="repeat" description="PPR" evidence="2">
    <location>
        <begin position="589"/>
        <end position="623"/>
    </location>
</feature>
<dbReference type="Pfam" id="PF01535">
    <property type="entry name" value="PPR"/>
    <property type="match status" value="2"/>
</dbReference>
<reference evidence="4 5" key="1">
    <citation type="submission" date="2016-04" db="EMBL/GenBank/DDBJ databases">
        <title>Genome analyses suggest a sexual origin of heterokaryosis in a supposedly ancient asexual fungus.</title>
        <authorList>
            <person name="Ropars J."/>
            <person name="Sedzielewska K."/>
            <person name="Noel J."/>
            <person name="Charron P."/>
            <person name="Farinelli L."/>
            <person name="Marton T."/>
            <person name="Kruger M."/>
            <person name="Pelin A."/>
            <person name="Brachmann A."/>
            <person name="Corradi N."/>
        </authorList>
    </citation>
    <scope>NUCLEOTIDE SEQUENCE [LARGE SCALE GENOMIC DNA]</scope>
    <source>
        <strain evidence="4 5">A5</strain>
    </source>
</reference>
<dbReference type="AlphaFoldDB" id="A0A2N0PFG0"/>
<organism evidence="4 5">
    <name type="scientific">Rhizophagus irregularis</name>
    <dbReference type="NCBI Taxonomy" id="588596"/>
    <lineage>
        <taxon>Eukaryota</taxon>
        <taxon>Fungi</taxon>
        <taxon>Fungi incertae sedis</taxon>
        <taxon>Mucoromycota</taxon>
        <taxon>Glomeromycotina</taxon>
        <taxon>Glomeromycetes</taxon>
        <taxon>Glomerales</taxon>
        <taxon>Glomeraceae</taxon>
        <taxon>Rhizophagus</taxon>
    </lineage>
</organism>
<name>A0A2N0PFG0_9GLOM</name>
<dbReference type="VEuPathDB" id="FungiDB:RhiirA1_441087"/>
<dbReference type="PROSITE" id="PS51375">
    <property type="entry name" value="PPR"/>
    <property type="match status" value="7"/>
</dbReference>
<dbReference type="SUPFAM" id="SSF81901">
    <property type="entry name" value="HCP-like"/>
    <property type="match status" value="1"/>
</dbReference>
<keyword evidence="1" id="KW-0677">Repeat</keyword>
<feature type="repeat" description="PPR" evidence="2">
    <location>
        <begin position="484"/>
        <end position="518"/>
    </location>
</feature>
<proteinExistence type="predicted"/>
<evidence type="ECO:0000313" key="5">
    <source>
        <dbReference type="Proteomes" id="UP000232722"/>
    </source>
</evidence>
<dbReference type="VEuPathDB" id="FungiDB:FUN_010670"/>
<dbReference type="Pfam" id="PF13041">
    <property type="entry name" value="PPR_2"/>
    <property type="match status" value="2"/>
</dbReference>
<reference evidence="4 5" key="2">
    <citation type="submission" date="2017-09" db="EMBL/GenBank/DDBJ databases">
        <title>Extensive intraspecific genome diversity in a model arbuscular mycorrhizal fungus.</title>
        <authorList>
            <person name="Chen E.C."/>
            <person name="Morin E."/>
            <person name="Beaudet D."/>
            <person name="Noel J."/>
            <person name="Ndikumana S."/>
            <person name="Charron P."/>
            <person name="St-Onge C."/>
            <person name="Giorgi J."/>
            <person name="Grigoriev I.V."/>
            <person name="Roux C."/>
            <person name="Martin F.M."/>
            <person name="Corradi N."/>
        </authorList>
    </citation>
    <scope>NUCLEOTIDE SEQUENCE [LARGE SCALE GENOMIC DNA]</scope>
    <source>
        <strain evidence="4 5">A5</strain>
    </source>
</reference>
<evidence type="ECO:0000256" key="2">
    <source>
        <dbReference type="PROSITE-ProRule" id="PRU00708"/>
    </source>
</evidence>
<feature type="repeat" description="PPR" evidence="2">
    <location>
        <begin position="624"/>
        <end position="658"/>
    </location>
</feature>
<dbReference type="InterPro" id="IPR002885">
    <property type="entry name" value="PPR_rpt"/>
</dbReference>
<dbReference type="Proteomes" id="UP000232722">
    <property type="component" value="Unassembled WGS sequence"/>
</dbReference>